<reference evidence="7" key="2">
    <citation type="submission" date="2020-01" db="EMBL/GenBank/DDBJ databases">
        <authorList>
            <person name="Campanaro S."/>
        </authorList>
    </citation>
    <scope>NUCLEOTIDE SEQUENCE</scope>
    <source>
        <strain evidence="7">AS01afH2WH_6</strain>
    </source>
</reference>
<dbReference type="GO" id="GO:0008930">
    <property type="term" value="F:methylthioadenosine nucleosidase activity"/>
    <property type="evidence" value="ECO:0007669"/>
    <property type="project" value="InterPro"/>
</dbReference>
<reference evidence="7" key="1">
    <citation type="journal article" date="2020" name="Biotechnol. Biofuels">
        <title>New insights from the biogas microbiome by comprehensive genome-resolved metagenomics of nearly 1600 species originating from multiple anaerobic digesters.</title>
        <authorList>
            <person name="Campanaro S."/>
            <person name="Treu L."/>
            <person name="Rodriguez-R L.M."/>
            <person name="Kovalovszki A."/>
            <person name="Ziels R.M."/>
            <person name="Maus I."/>
            <person name="Zhu X."/>
            <person name="Kougias P.G."/>
            <person name="Basile A."/>
            <person name="Luo G."/>
            <person name="Schluter A."/>
            <person name="Konstantinidis K.T."/>
            <person name="Angelidaki I."/>
        </authorList>
    </citation>
    <scope>NUCLEOTIDE SEQUENCE</scope>
    <source>
        <strain evidence="7">AS01afH2WH_6</strain>
    </source>
</reference>
<gene>
    <name evidence="7" type="primary">mtnN</name>
    <name evidence="7" type="ORF">GXW98_02050</name>
</gene>
<evidence type="ECO:0000313" key="7">
    <source>
        <dbReference type="EMBL" id="NLT79054.1"/>
    </source>
</evidence>
<dbReference type="EC" id="3.2.2.9" evidence="2"/>
<dbReference type="GO" id="GO:0019284">
    <property type="term" value="P:L-methionine salvage from S-adenosylmethionine"/>
    <property type="evidence" value="ECO:0007669"/>
    <property type="project" value="TreeGrafter"/>
</dbReference>
<dbReference type="AlphaFoldDB" id="A0A971IBQ3"/>
<evidence type="ECO:0000256" key="3">
    <source>
        <dbReference type="ARBA" id="ARBA00022605"/>
    </source>
</evidence>
<evidence type="ECO:0000256" key="2">
    <source>
        <dbReference type="ARBA" id="ARBA00011974"/>
    </source>
</evidence>
<keyword evidence="4 7" id="KW-0378">Hydrolase</keyword>
<dbReference type="EMBL" id="JAAXZR010000008">
    <property type="protein sequence ID" value="NLT79054.1"/>
    <property type="molecule type" value="Genomic_DNA"/>
</dbReference>
<comment type="caution">
    <text evidence="7">The sequence shown here is derived from an EMBL/GenBank/DDBJ whole genome shotgun (WGS) entry which is preliminary data.</text>
</comment>
<dbReference type="GO" id="GO:0008782">
    <property type="term" value="F:adenosylhomocysteine nucleosidase activity"/>
    <property type="evidence" value="ECO:0007669"/>
    <property type="project" value="UniProtKB-EC"/>
</dbReference>
<evidence type="ECO:0000256" key="4">
    <source>
        <dbReference type="ARBA" id="ARBA00022801"/>
    </source>
</evidence>
<dbReference type="CDD" id="cd09008">
    <property type="entry name" value="MTAN"/>
    <property type="match status" value="1"/>
</dbReference>
<keyword evidence="5" id="KW-0486">Methionine biosynthesis</keyword>
<accession>A0A971IBQ3</accession>
<dbReference type="RefSeq" id="WP_273172665.1">
    <property type="nucleotide sequence ID" value="NZ_JAAXZR010000008.1"/>
</dbReference>
<evidence type="ECO:0000259" key="6">
    <source>
        <dbReference type="Pfam" id="PF01048"/>
    </source>
</evidence>
<dbReference type="GO" id="GO:0009164">
    <property type="term" value="P:nucleoside catabolic process"/>
    <property type="evidence" value="ECO:0007669"/>
    <property type="project" value="InterPro"/>
</dbReference>
<dbReference type="NCBIfam" id="TIGR01704">
    <property type="entry name" value="MTA_SAH-Nsdase"/>
    <property type="match status" value="1"/>
</dbReference>
<organism evidence="7 8">
    <name type="scientific">Bifidobacterium crudilactis</name>
    <dbReference type="NCBI Taxonomy" id="327277"/>
    <lineage>
        <taxon>Bacteria</taxon>
        <taxon>Bacillati</taxon>
        <taxon>Actinomycetota</taxon>
        <taxon>Actinomycetes</taxon>
        <taxon>Bifidobacteriales</taxon>
        <taxon>Bifidobacteriaceae</taxon>
        <taxon>Bifidobacterium</taxon>
    </lineage>
</organism>
<name>A0A971IBQ3_9BIFI</name>
<dbReference type="Proteomes" id="UP000767327">
    <property type="component" value="Unassembled WGS sequence"/>
</dbReference>
<sequence length="249" mass="26751">MTEQQGTETSRQAGASQQTVAIIGALEEEVNLIARSLHDVKHMEASRRAGLDVVSGKLHKADGSDIRVVATVGGMGTVNAAATTQHLIDMYRPGAVIFSGIAGNLNPSLHINDVVLGGTLRYLDSDMRLIGQFAPKTEEFHSDGHLLDVADRALSQMDITHIVGIIASGDYFVDTPEKTQQVVRETGADAVEMEGAAVAHVAARNEVPSLVIRALSDNADTDYEVFKEFDISEYADTAARLVIRILTQL</sequence>
<dbReference type="InterPro" id="IPR035994">
    <property type="entry name" value="Nucleoside_phosphorylase_sf"/>
</dbReference>
<feature type="domain" description="Nucleoside phosphorylase" evidence="6">
    <location>
        <begin position="19"/>
        <end position="246"/>
    </location>
</feature>
<comment type="pathway">
    <text evidence="1">Amino-acid biosynthesis; L-methionine biosynthesis via salvage pathway; S-methyl-5-thio-alpha-D-ribose 1-phosphate from S-methyl-5'-thioadenosine (hydrolase route): step 1/2.</text>
</comment>
<keyword evidence="3" id="KW-0028">Amino-acid biosynthesis</keyword>
<proteinExistence type="predicted"/>
<dbReference type="Pfam" id="PF01048">
    <property type="entry name" value="PNP_UDP_1"/>
    <property type="match status" value="1"/>
</dbReference>
<dbReference type="InterPro" id="IPR000845">
    <property type="entry name" value="Nucleoside_phosphorylase_d"/>
</dbReference>
<dbReference type="GO" id="GO:0005829">
    <property type="term" value="C:cytosol"/>
    <property type="evidence" value="ECO:0007669"/>
    <property type="project" value="TreeGrafter"/>
</dbReference>
<protein>
    <recommendedName>
        <fullName evidence="2">adenosylhomocysteine nucleosidase</fullName>
        <ecNumber evidence="2">3.2.2.9</ecNumber>
    </recommendedName>
</protein>
<dbReference type="PANTHER" id="PTHR46832:SF1">
    <property type="entry name" value="5'-METHYLTHIOADENOSINE_S-ADENOSYLHOMOCYSTEINE NUCLEOSIDASE"/>
    <property type="match status" value="1"/>
</dbReference>
<dbReference type="InterPro" id="IPR010049">
    <property type="entry name" value="MTA_SAH_Nsdase"/>
</dbReference>
<dbReference type="Gene3D" id="3.40.50.1580">
    <property type="entry name" value="Nucleoside phosphorylase domain"/>
    <property type="match status" value="1"/>
</dbReference>
<evidence type="ECO:0000256" key="5">
    <source>
        <dbReference type="ARBA" id="ARBA00023167"/>
    </source>
</evidence>
<keyword evidence="7" id="KW-0326">Glycosidase</keyword>
<dbReference type="SUPFAM" id="SSF53167">
    <property type="entry name" value="Purine and uridine phosphorylases"/>
    <property type="match status" value="1"/>
</dbReference>
<evidence type="ECO:0000256" key="1">
    <source>
        <dbReference type="ARBA" id="ARBA00004945"/>
    </source>
</evidence>
<evidence type="ECO:0000313" key="8">
    <source>
        <dbReference type="Proteomes" id="UP000767327"/>
    </source>
</evidence>
<dbReference type="GO" id="GO:0019509">
    <property type="term" value="P:L-methionine salvage from methylthioadenosine"/>
    <property type="evidence" value="ECO:0007669"/>
    <property type="project" value="InterPro"/>
</dbReference>
<dbReference type="PANTHER" id="PTHR46832">
    <property type="entry name" value="5'-METHYLTHIOADENOSINE/S-ADENOSYLHOMOCYSTEINE NUCLEOSIDASE"/>
    <property type="match status" value="1"/>
</dbReference>